<dbReference type="Proteomes" id="UP000624709">
    <property type="component" value="Unassembled WGS sequence"/>
</dbReference>
<keyword evidence="2" id="KW-1185">Reference proteome</keyword>
<evidence type="ECO:0000313" key="1">
    <source>
        <dbReference type="EMBL" id="GIE72346.1"/>
    </source>
</evidence>
<sequence length="252" mass="28573">MQMTVEITSSNVEELIAKHLTEEFADDNKVRALSQHFRREGYVKLSGLVSPEIFAAVTKETHDILDLHAKRIDIHLKETGNTPRFMSTVSQAAIAADAKLIPAVYESPALKGFLSRIAAEEVMDCPWEGEKYIIIRQERVGDTHGWHWGDFPFTVIWIIEAPATEFGGMLQTVPHTDWNKEDPQVSEYLINNVIKTWPHSTGELYFLRSDTTLHRTIPLNADRTRIILNTCWGNAATAGRPQSHETMEAMFD</sequence>
<dbReference type="Gene3D" id="2.60.120.620">
    <property type="entry name" value="q2cbj1_9rhob like domain"/>
    <property type="match status" value="1"/>
</dbReference>
<dbReference type="EMBL" id="BOMS01000141">
    <property type="protein sequence ID" value="GIE72346.1"/>
    <property type="molecule type" value="Genomic_DNA"/>
</dbReference>
<protein>
    <recommendedName>
        <fullName evidence="3">ArpA protein</fullName>
    </recommendedName>
</protein>
<evidence type="ECO:0008006" key="3">
    <source>
        <dbReference type="Google" id="ProtNLM"/>
    </source>
</evidence>
<name>A0ABQ4BNT2_9ACTN</name>
<comment type="caution">
    <text evidence="1">The sequence shown here is derived from an EMBL/GenBank/DDBJ whole genome shotgun (WGS) entry which is preliminary data.</text>
</comment>
<organism evidence="1 2">
    <name type="scientific">Actinoplanes palleronii</name>
    <dbReference type="NCBI Taxonomy" id="113570"/>
    <lineage>
        <taxon>Bacteria</taxon>
        <taxon>Bacillati</taxon>
        <taxon>Actinomycetota</taxon>
        <taxon>Actinomycetes</taxon>
        <taxon>Micromonosporales</taxon>
        <taxon>Micromonosporaceae</taxon>
        <taxon>Actinoplanes</taxon>
    </lineage>
</organism>
<accession>A0ABQ4BNT2</accession>
<reference evidence="1 2" key="1">
    <citation type="submission" date="2021-01" db="EMBL/GenBank/DDBJ databases">
        <title>Whole genome shotgun sequence of Actinoplanes palleronii NBRC 14916.</title>
        <authorList>
            <person name="Komaki H."/>
            <person name="Tamura T."/>
        </authorList>
    </citation>
    <scope>NUCLEOTIDE SEQUENCE [LARGE SCALE GENOMIC DNA]</scope>
    <source>
        <strain evidence="1 2">NBRC 14916</strain>
    </source>
</reference>
<dbReference type="Pfam" id="PF23169">
    <property type="entry name" value="HalD"/>
    <property type="match status" value="1"/>
</dbReference>
<proteinExistence type="predicted"/>
<gene>
    <name evidence="1" type="ORF">Apa02nite_084540</name>
</gene>
<dbReference type="InterPro" id="IPR056470">
    <property type="entry name" value="BesD/HalB-like"/>
</dbReference>
<evidence type="ECO:0000313" key="2">
    <source>
        <dbReference type="Proteomes" id="UP000624709"/>
    </source>
</evidence>
<dbReference type="SUPFAM" id="SSF51197">
    <property type="entry name" value="Clavaminate synthase-like"/>
    <property type="match status" value="1"/>
</dbReference>